<dbReference type="AlphaFoldDB" id="A0A1K0GWP7"/>
<dbReference type="Proteomes" id="UP000182486">
    <property type="component" value="Unassembled WGS sequence"/>
</dbReference>
<keyword evidence="2" id="KW-1185">Reference proteome</keyword>
<sequence>MDSHDQSVLDATGLSGRQARVQDAADGGTALLVDVSPDEMLDRWAAARAVVDRTGRWPVLCARDVAHDGSLFSRFYFDEGAHGADSSPAAVLARAQKIDVDARLAEQALAQVCDGAVDWVEHERTVTLASYGDAPPAEEIRAAAAMPC</sequence>
<name>A0A1K0GWP7_9ACTN</name>
<gene>
    <name evidence="1" type="ORF">BG844_02585</name>
</gene>
<protein>
    <submittedName>
        <fullName evidence="1">Uncharacterized protein</fullName>
    </submittedName>
</protein>
<proteinExistence type="predicted"/>
<evidence type="ECO:0000313" key="1">
    <source>
        <dbReference type="EMBL" id="OJF15812.1"/>
    </source>
</evidence>
<evidence type="ECO:0000313" key="2">
    <source>
        <dbReference type="Proteomes" id="UP000182486"/>
    </source>
</evidence>
<accession>A0A1K0GWP7</accession>
<comment type="caution">
    <text evidence="1">The sequence shown here is derived from an EMBL/GenBank/DDBJ whole genome shotgun (WGS) entry which is preliminary data.</text>
</comment>
<reference evidence="1 2" key="1">
    <citation type="submission" date="2016-09" db="EMBL/GenBank/DDBJ databases">
        <title>Couchioplanes caeruleus draft genome sequence.</title>
        <authorList>
            <person name="Sheehan J."/>
            <person name="Caffrey P."/>
        </authorList>
    </citation>
    <scope>NUCLEOTIDE SEQUENCE [LARGE SCALE GENOMIC DNA]</scope>
    <source>
        <strain evidence="1 2">DSM 43634</strain>
    </source>
</reference>
<organism evidence="1 2">
    <name type="scientific">Couchioplanes caeruleus subsp. caeruleus</name>
    <dbReference type="NCBI Taxonomy" id="56427"/>
    <lineage>
        <taxon>Bacteria</taxon>
        <taxon>Bacillati</taxon>
        <taxon>Actinomycetota</taxon>
        <taxon>Actinomycetes</taxon>
        <taxon>Micromonosporales</taxon>
        <taxon>Micromonosporaceae</taxon>
        <taxon>Couchioplanes</taxon>
    </lineage>
</organism>
<dbReference type="EMBL" id="MEIA01000011">
    <property type="protein sequence ID" value="OJF15812.1"/>
    <property type="molecule type" value="Genomic_DNA"/>
</dbReference>